<dbReference type="EMBL" id="LAZR01020361">
    <property type="protein sequence ID" value="KKL89175.1"/>
    <property type="molecule type" value="Genomic_DNA"/>
</dbReference>
<proteinExistence type="predicted"/>
<protein>
    <submittedName>
        <fullName evidence="1">Uncharacterized protein</fullName>
    </submittedName>
</protein>
<accession>A0A0F9I5S7</accession>
<dbReference type="AlphaFoldDB" id="A0A0F9I5S7"/>
<comment type="caution">
    <text evidence="1">The sequence shown here is derived from an EMBL/GenBank/DDBJ whole genome shotgun (WGS) entry which is preliminary data.</text>
</comment>
<reference evidence="1" key="1">
    <citation type="journal article" date="2015" name="Nature">
        <title>Complex archaea that bridge the gap between prokaryotes and eukaryotes.</title>
        <authorList>
            <person name="Spang A."/>
            <person name="Saw J.H."/>
            <person name="Jorgensen S.L."/>
            <person name="Zaremba-Niedzwiedzka K."/>
            <person name="Martijn J."/>
            <person name="Lind A.E."/>
            <person name="van Eijk R."/>
            <person name="Schleper C."/>
            <person name="Guy L."/>
            <person name="Ettema T.J."/>
        </authorList>
    </citation>
    <scope>NUCLEOTIDE SEQUENCE</scope>
</reference>
<sequence length="233" mass="27447">MKYSLEIKVCNEEAKDVRTGLVDFISYAVRGRSVRLFKNYTCREYITTDLDQLYSVINFIDLPIRLKFTLFNHTIDIHKVNCFLKRFPKVDCTVTEDSLTFGKQSGICYDYYPSSVFISFLLFMIVRLPESLNKTSDEIVVDLLGNRFSCFASRKIEQLFTAFYFFYLVYYNHAYLNQANPANGPGRAGMRLFLVHIVIYRKFYMRYKKLINNLINMYPGLAETSFEMYNKVI</sequence>
<feature type="non-terminal residue" evidence="1">
    <location>
        <position position="233"/>
    </location>
</feature>
<name>A0A0F9I5S7_9ZZZZ</name>
<gene>
    <name evidence="1" type="ORF">LCGC14_1917300</name>
</gene>
<organism evidence="1">
    <name type="scientific">marine sediment metagenome</name>
    <dbReference type="NCBI Taxonomy" id="412755"/>
    <lineage>
        <taxon>unclassified sequences</taxon>
        <taxon>metagenomes</taxon>
        <taxon>ecological metagenomes</taxon>
    </lineage>
</organism>
<evidence type="ECO:0000313" key="1">
    <source>
        <dbReference type="EMBL" id="KKL89175.1"/>
    </source>
</evidence>